<reference evidence="1" key="1">
    <citation type="journal article" date="2023" name="IScience">
        <title>Live-bearing cockroach genome reveals convergent evolutionary mechanisms linked to viviparity in insects and beyond.</title>
        <authorList>
            <person name="Fouks B."/>
            <person name="Harrison M.C."/>
            <person name="Mikhailova A.A."/>
            <person name="Marchal E."/>
            <person name="English S."/>
            <person name="Carruthers M."/>
            <person name="Jennings E.C."/>
            <person name="Chiamaka E.L."/>
            <person name="Frigard R.A."/>
            <person name="Pippel M."/>
            <person name="Attardo G.M."/>
            <person name="Benoit J.B."/>
            <person name="Bornberg-Bauer E."/>
            <person name="Tobe S.S."/>
        </authorList>
    </citation>
    <scope>NUCLEOTIDE SEQUENCE</scope>
    <source>
        <strain evidence="1">Stay&amp;Tobe</strain>
    </source>
</reference>
<evidence type="ECO:0000313" key="2">
    <source>
        <dbReference type="Proteomes" id="UP001233999"/>
    </source>
</evidence>
<dbReference type="Pfam" id="PF13896">
    <property type="entry name" value="Glyco_transf_49"/>
    <property type="match status" value="1"/>
</dbReference>
<dbReference type="PANTHER" id="PTHR47412:SF1">
    <property type="entry name" value="FI01434P-RELATED"/>
    <property type="match status" value="1"/>
</dbReference>
<evidence type="ECO:0000313" key="1">
    <source>
        <dbReference type="EMBL" id="KAJ9590757.1"/>
    </source>
</evidence>
<dbReference type="AlphaFoldDB" id="A0AAD8EIG3"/>
<evidence type="ECO:0008006" key="3">
    <source>
        <dbReference type="Google" id="ProtNLM"/>
    </source>
</evidence>
<organism evidence="1 2">
    <name type="scientific">Diploptera punctata</name>
    <name type="common">Pacific beetle cockroach</name>
    <dbReference type="NCBI Taxonomy" id="6984"/>
    <lineage>
        <taxon>Eukaryota</taxon>
        <taxon>Metazoa</taxon>
        <taxon>Ecdysozoa</taxon>
        <taxon>Arthropoda</taxon>
        <taxon>Hexapoda</taxon>
        <taxon>Insecta</taxon>
        <taxon>Pterygota</taxon>
        <taxon>Neoptera</taxon>
        <taxon>Polyneoptera</taxon>
        <taxon>Dictyoptera</taxon>
        <taxon>Blattodea</taxon>
        <taxon>Blaberoidea</taxon>
        <taxon>Blaberidae</taxon>
        <taxon>Diplopterinae</taxon>
        <taxon>Diploptera</taxon>
    </lineage>
</organism>
<dbReference type="EMBL" id="JASPKZ010004196">
    <property type="protein sequence ID" value="KAJ9590757.1"/>
    <property type="molecule type" value="Genomic_DNA"/>
</dbReference>
<name>A0AAD8EIG3_DIPPU</name>
<reference evidence="1" key="2">
    <citation type="submission" date="2023-05" db="EMBL/GenBank/DDBJ databases">
        <authorList>
            <person name="Fouks B."/>
        </authorList>
    </citation>
    <scope>NUCLEOTIDE SEQUENCE</scope>
    <source>
        <strain evidence="1">Stay&amp;Tobe</strain>
        <tissue evidence="1">Testes</tissue>
    </source>
</reference>
<sequence>MTGGHFSYQKHVETNRTHFVPGLFLKGIFPTNESYCNFTYGTVDNFNWTEKHVSFSPELGKIGPYRVIYDVVKYSSSENSNNIGVTYCTHATPEFVYNIVEIVRRWEGPVSIAVYAPYTDAALTLIVINHLCHCYPEMSKLSLHLIYPVNYPPIFSSINNPTVLDSKIRPQPNFVDCSAPREPLHTFRQSEGLTYPVNVARNVARTAATTPHVLVSDVELLPSRDLVPGFISMLSRFRRKRIEGDGMDAELSPPLPVMPEPRMKKFVFVLPVFEVDENELEVPATKEELLDLYAQSKAVYFHRWVCIHCQRFPGLQRWLQRKPSVEGAKVVQVLF</sequence>
<protein>
    <recommendedName>
        <fullName evidence="3">N-acetyllactosaminide beta-1,3-N-acetylglucosaminyltransferase</fullName>
    </recommendedName>
</protein>
<accession>A0AAD8EIG3</accession>
<keyword evidence="2" id="KW-1185">Reference proteome</keyword>
<dbReference type="Proteomes" id="UP001233999">
    <property type="component" value="Unassembled WGS sequence"/>
</dbReference>
<comment type="caution">
    <text evidence="1">The sequence shown here is derived from an EMBL/GenBank/DDBJ whole genome shotgun (WGS) entry which is preliminary data.</text>
</comment>
<gene>
    <name evidence="1" type="ORF">L9F63_016273</name>
</gene>
<dbReference type="PANTHER" id="PTHR47412">
    <property type="entry name" value="FI01434P-RELATED"/>
    <property type="match status" value="1"/>
</dbReference>
<proteinExistence type="predicted"/>